<feature type="compositionally biased region" description="Basic and acidic residues" evidence="1">
    <location>
        <begin position="403"/>
        <end position="431"/>
    </location>
</feature>
<gene>
    <name evidence="3" type="ORF">SAMN04488054_1161</name>
</gene>
<evidence type="ECO:0000256" key="1">
    <source>
        <dbReference type="SAM" id="MobiDB-lite"/>
    </source>
</evidence>
<dbReference type="Pfam" id="PF00665">
    <property type="entry name" value="rve"/>
    <property type="match status" value="1"/>
</dbReference>
<protein>
    <submittedName>
        <fullName evidence="3">Helix-turn-helix domain-containing protein</fullName>
    </submittedName>
</protein>
<dbReference type="AlphaFoldDB" id="A0A1I4N8L2"/>
<dbReference type="Gene3D" id="3.30.420.10">
    <property type="entry name" value="Ribonuclease H-like superfamily/Ribonuclease H"/>
    <property type="match status" value="1"/>
</dbReference>
<reference evidence="3 4" key="1">
    <citation type="submission" date="2016-10" db="EMBL/GenBank/DDBJ databases">
        <authorList>
            <person name="de Groot N.N."/>
        </authorList>
    </citation>
    <scope>NUCLEOTIDE SEQUENCE [LARGE SCALE GENOMIC DNA]</scope>
    <source>
        <strain evidence="3 4">CGMCC 1.6134</strain>
    </source>
</reference>
<evidence type="ECO:0000313" key="4">
    <source>
        <dbReference type="Proteomes" id="UP000199668"/>
    </source>
</evidence>
<dbReference type="InterPro" id="IPR015378">
    <property type="entry name" value="Transposase-like_Mu_C"/>
</dbReference>
<accession>A0A1I4N8L2</accession>
<dbReference type="InterPro" id="IPR036397">
    <property type="entry name" value="RNaseH_sf"/>
</dbReference>
<dbReference type="GO" id="GO:0015074">
    <property type="term" value="P:DNA integration"/>
    <property type="evidence" value="ECO:0007669"/>
    <property type="project" value="InterPro"/>
</dbReference>
<dbReference type="SUPFAM" id="SSF53098">
    <property type="entry name" value="Ribonuclease H-like"/>
    <property type="match status" value="1"/>
</dbReference>
<evidence type="ECO:0000259" key="2">
    <source>
        <dbReference type="PROSITE" id="PS50994"/>
    </source>
</evidence>
<feature type="region of interest" description="Disordered" evidence="1">
    <location>
        <begin position="398"/>
        <end position="433"/>
    </location>
</feature>
<sequence length="449" mass="51667">MSSHEKAEAVAAERMEVIAPLVERGLDSAEMMERRRRISKESGWSDRTLRRYVQAYQEQGFTGLKPKGNGRKGRRVIPETVLEQAVYLRREVPSRSVAQIIQVLEWEGYLQPGEIKRSTLQEQLTKRGYSSRHMRLYQDPGVAARRFQHQHRNQLWHSDIKYGPYLPIGPNGDKKQVYLVAFLDDATRFLIHGMFYPILDQSIIETGFRRAVNAYGVPERVYFDNGKQYRTKWMKRTCAKLGIRLLYAKPYSPESTGKVERFNRNVDAFLEEVRLDPPESLDVLNRRFYAWSQQCYQQRPHSALPEERTPEVAFQKDPQPIHFEDVETITNAFLHSTSRKVDKAGCISFQGTLYEVGLSFIGSQVDVVFDPADVTTLMIEYADYEPWQATEVVIGRKAGARPKRPEGQTKQETTRSRVLEAAEQAEAEKQKAQRPVISYIAAEGGDSRV</sequence>
<dbReference type="PANTHER" id="PTHR35004:SF6">
    <property type="entry name" value="TRANSPOSASE"/>
    <property type="match status" value="1"/>
</dbReference>
<dbReference type="Proteomes" id="UP000199668">
    <property type="component" value="Unassembled WGS sequence"/>
</dbReference>
<organism evidence="3 4">
    <name type="scientific">Salibacterium qingdaonense</name>
    <dbReference type="NCBI Taxonomy" id="266892"/>
    <lineage>
        <taxon>Bacteria</taxon>
        <taxon>Bacillati</taxon>
        <taxon>Bacillota</taxon>
        <taxon>Bacilli</taxon>
        <taxon>Bacillales</taxon>
        <taxon>Bacillaceae</taxon>
    </lineage>
</organism>
<dbReference type="OrthoDB" id="9794201at2"/>
<proteinExistence type="predicted"/>
<dbReference type="RefSeq" id="WP_090927295.1">
    <property type="nucleotide sequence ID" value="NZ_FOTY01000016.1"/>
</dbReference>
<dbReference type="PANTHER" id="PTHR35004">
    <property type="entry name" value="TRANSPOSASE RV3428C-RELATED"/>
    <property type="match status" value="1"/>
</dbReference>
<evidence type="ECO:0000313" key="3">
    <source>
        <dbReference type="EMBL" id="SFM11851.1"/>
    </source>
</evidence>
<dbReference type="PROSITE" id="PS50994">
    <property type="entry name" value="INTEGRASE"/>
    <property type="match status" value="1"/>
</dbReference>
<dbReference type="STRING" id="266892.SAMN04488054_1161"/>
<dbReference type="EMBL" id="FOTY01000016">
    <property type="protein sequence ID" value="SFM11851.1"/>
    <property type="molecule type" value="Genomic_DNA"/>
</dbReference>
<dbReference type="InterPro" id="IPR001584">
    <property type="entry name" value="Integrase_cat-core"/>
</dbReference>
<dbReference type="GO" id="GO:0003676">
    <property type="term" value="F:nucleic acid binding"/>
    <property type="evidence" value="ECO:0007669"/>
    <property type="project" value="InterPro"/>
</dbReference>
<dbReference type="Pfam" id="PF09299">
    <property type="entry name" value="Mu-transpos_C"/>
    <property type="match status" value="1"/>
</dbReference>
<dbReference type="InterPro" id="IPR009057">
    <property type="entry name" value="Homeodomain-like_sf"/>
</dbReference>
<feature type="domain" description="Integrase catalytic" evidence="2">
    <location>
        <begin position="147"/>
        <end position="318"/>
    </location>
</feature>
<dbReference type="SUPFAM" id="SSF46689">
    <property type="entry name" value="Homeodomain-like"/>
    <property type="match status" value="1"/>
</dbReference>
<name>A0A1I4N8L2_9BACI</name>
<keyword evidence="4" id="KW-1185">Reference proteome</keyword>
<dbReference type="InterPro" id="IPR012337">
    <property type="entry name" value="RNaseH-like_sf"/>
</dbReference>